<evidence type="ECO:0000313" key="2">
    <source>
        <dbReference type="Proteomes" id="UP000625711"/>
    </source>
</evidence>
<protein>
    <submittedName>
        <fullName evidence="1">Uncharacterized protein</fullName>
    </submittedName>
</protein>
<gene>
    <name evidence="1" type="ORF">GWI33_020288</name>
</gene>
<accession>A0A834HSQ3</accession>
<dbReference type="AlphaFoldDB" id="A0A834HSQ3"/>
<dbReference type="EMBL" id="JAACXV010014548">
    <property type="protein sequence ID" value="KAF7266389.1"/>
    <property type="molecule type" value="Genomic_DNA"/>
</dbReference>
<evidence type="ECO:0000313" key="1">
    <source>
        <dbReference type="EMBL" id="KAF7266389.1"/>
    </source>
</evidence>
<reference evidence="1" key="1">
    <citation type="submission" date="2020-08" db="EMBL/GenBank/DDBJ databases">
        <title>Genome sequencing and assembly of the red palm weevil Rhynchophorus ferrugineus.</title>
        <authorList>
            <person name="Dias G.B."/>
            <person name="Bergman C.M."/>
            <person name="Manee M."/>
        </authorList>
    </citation>
    <scope>NUCLEOTIDE SEQUENCE</scope>
    <source>
        <strain evidence="1">AA-2017</strain>
        <tissue evidence="1">Whole larva</tissue>
    </source>
</reference>
<dbReference type="Proteomes" id="UP000625711">
    <property type="component" value="Unassembled WGS sequence"/>
</dbReference>
<name>A0A834HSQ3_RHYFE</name>
<keyword evidence="2" id="KW-1185">Reference proteome</keyword>
<proteinExistence type="predicted"/>
<organism evidence="1 2">
    <name type="scientific">Rhynchophorus ferrugineus</name>
    <name type="common">Red palm weevil</name>
    <name type="synonym">Curculio ferrugineus</name>
    <dbReference type="NCBI Taxonomy" id="354439"/>
    <lineage>
        <taxon>Eukaryota</taxon>
        <taxon>Metazoa</taxon>
        <taxon>Ecdysozoa</taxon>
        <taxon>Arthropoda</taxon>
        <taxon>Hexapoda</taxon>
        <taxon>Insecta</taxon>
        <taxon>Pterygota</taxon>
        <taxon>Neoptera</taxon>
        <taxon>Endopterygota</taxon>
        <taxon>Coleoptera</taxon>
        <taxon>Polyphaga</taxon>
        <taxon>Cucujiformia</taxon>
        <taxon>Curculionidae</taxon>
        <taxon>Dryophthorinae</taxon>
        <taxon>Rhynchophorus</taxon>
    </lineage>
</organism>
<comment type="caution">
    <text evidence="1">The sequence shown here is derived from an EMBL/GenBank/DDBJ whole genome shotgun (WGS) entry which is preliminary data.</text>
</comment>
<sequence>MQFKVFTSNKSRECHAKADSLKEGPVKRTIKDDCENDGVDVDLTRRISRKRSLDCLSETKRAKVKSVFGGLILIRRNSSSGPVSDNSAGPRLCFHSDQTFVLYSATAPRVLRGLIRRFVWIKLVEVRRRSSPSRTD</sequence>